<keyword evidence="1" id="KW-0472">Membrane</keyword>
<proteinExistence type="predicted"/>
<gene>
    <name evidence="2" type="ORF">E3O42_10710</name>
</gene>
<keyword evidence="1" id="KW-0812">Transmembrane</keyword>
<dbReference type="EMBL" id="SOFL01000035">
    <property type="protein sequence ID" value="TFC01404.1"/>
    <property type="molecule type" value="Genomic_DNA"/>
</dbReference>
<evidence type="ECO:0000313" key="2">
    <source>
        <dbReference type="EMBL" id="TFC01404.1"/>
    </source>
</evidence>
<evidence type="ECO:0000313" key="3">
    <source>
        <dbReference type="Proteomes" id="UP000297907"/>
    </source>
</evidence>
<sequence>MSDEEPASPEPKPEVPPAVRAQLLATEHWSLLASRSTTQGEVLTRISMFLYLVSAGLVSLALAGQATKFDEGFPGFALTVLSIILLVGVLTQVRVTNVGMEDLAYVLAMNRLRAAYVDLDPGVAPYLMASRFDDLPGTQTTYYFLGGRPRNFSQVLGSSMMFIIAVNSTLLGLLLAGITLGLGLPLLICVAISVAGGVGFLAGSITVGRNRFLGFWRRYTPLFPSPPPAASPRGGPGNREPTS</sequence>
<feature type="transmembrane region" description="Helical" evidence="1">
    <location>
        <begin position="184"/>
        <end position="208"/>
    </location>
</feature>
<keyword evidence="1" id="KW-1133">Transmembrane helix</keyword>
<keyword evidence="3" id="KW-1185">Reference proteome</keyword>
<reference evidence="2 3" key="1">
    <citation type="submission" date="2019-03" db="EMBL/GenBank/DDBJ databases">
        <title>Genomics of glacier-inhabiting Cryobacterium strains.</title>
        <authorList>
            <person name="Liu Q."/>
            <person name="Xin Y.-H."/>
        </authorList>
    </citation>
    <scope>NUCLEOTIDE SEQUENCE [LARGE SCALE GENOMIC DNA]</scope>
    <source>
        <strain evidence="2 3">RHLS22-1</strain>
    </source>
</reference>
<evidence type="ECO:0000256" key="1">
    <source>
        <dbReference type="SAM" id="Phobius"/>
    </source>
</evidence>
<dbReference type="AlphaFoldDB" id="A0A4R8W4A5"/>
<organism evidence="2 3">
    <name type="scientific">Cryobacterium adonitolivorans</name>
    <dbReference type="NCBI Taxonomy" id="1259189"/>
    <lineage>
        <taxon>Bacteria</taxon>
        <taxon>Bacillati</taxon>
        <taxon>Actinomycetota</taxon>
        <taxon>Actinomycetes</taxon>
        <taxon>Micrococcales</taxon>
        <taxon>Microbacteriaceae</taxon>
        <taxon>Cryobacterium</taxon>
    </lineage>
</organism>
<comment type="caution">
    <text evidence="2">The sequence shown here is derived from an EMBL/GenBank/DDBJ whole genome shotgun (WGS) entry which is preliminary data.</text>
</comment>
<protein>
    <submittedName>
        <fullName evidence="2">Uncharacterized protein</fullName>
    </submittedName>
</protein>
<name>A0A4R8W4A5_9MICO</name>
<dbReference type="Proteomes" id="UP000297907">
    <property type="component" value="Unassembled WGS sequence"/>
</dbReference>
<dbReference type="OrthoDB" id="165132at2"/>
<feature type="transmembrane region" description="Helical" evidence="1">
    <location>
        <begin position="155"/>
        <end position="178"/>
    </location>
</feature>
<feature type="transmembrane region" description="Helical" evidence="1">
    <location>
        <begin position="48"/>
        <end position="66"/>
    </location>
</feature>
<feature type="transmembrane region" description="Helical" evidence="1">
    <location>
        <begin position="72"/>
        <end position="90"/>
    </location>
</feature>
<dbReference type="RefSeq" id="WP_134453937.1">
    <property type="nucleotide sequence ID" value="NZ_SOFL01000035.1"/>
</dbReference>
<accession>A0A4R8W4A5</accession>